<name>A0ABS3GNH6_9NEIS</name>
<dbReference type="Proteomes" id="UP000664349">
    <property type="component" value="Unassembled WGS sequence"/>
</dbReference>
<dbReference type="RefSeq" id="WP_200122803.1">
    <property type="nucleotide sequence ID" value="NZ_JAEILV010000009.1"/>
</dbReference>
<comment type="caution">
    <text evidence="1">The sequence shown here is derived from an EMBL/GenBank/DDBJ whole genome shotgun (WGS) entry which is preliminary data.</text>
</comment>
<protein>
    <submittedName>
        <fullName evidence="1">Uncharacterized protein</fullName>
    </submittedName>
</protein>
<keyword evidence="2" id="KW-1185">Reference proteome</keyword>
<sequence length="64" mass="7367">MKYSEKTPVRQAAPAKVRVAGISLEMYEDESCRLEYTGDTKKMLVWLKASLDEMDRREQERGAA</sequence>
<evidence type="ECO:0000313" key="1">
    <source>
        <dbReference type="EMBL" id="MBO0416594.1"/>
    </source>
</evidence>
<proteinExistence type="predicted"/>
<evidence type="ECO:0000313" key="2">
    <source>
        <dbReference type="Proteomes" id="UP000664349"/>
    </source>
</evidence>
<accession>A0ABS3GNH6</accession>
<reference evidence="1 2" key="1">
    <citation type="submission" date="2021-03" db="EMBL/GenBank/DDBJ databases">
        <title>First Case of infection caused by Chromobacterium haemolyticum derived from water in China.</title>
        <authorList>
            <person name="Chen J."/>
            <person name="Liu C."/>
        </authorList>
    </citation>
    <scope>NUCLEOTIDE SEQUENCE [LARGE SCALE GENOMIC DNA]</scope>
    <source>
        <strain evidence="1 2">WJ-5</strain>
    </source>
</reference>
<dbReference type="EMBL" id="JAFLRD010000010">
    <property type="protein sequence ID" value="MBO0416594.1"/>
    <property type="molecule type" value="Genomic_DNA"/>
</dbReference>
<organism evidence="1 2">
    <name type="scientific">Chromobacterium haemolyticum</name>
    <dbReference type="NCBI Taxonomy" id="394935"/>
    <lineage>
        <taxon>Bacteria</taxon>
        <taxon>Pseudomonadati</taxon>
        <taxon>Pseudomonadota</taxon>
        <taxon>Betaproteobacteria</taxon>
        <taxon>Neisseriales</taxon>
        <taxon>Chromobacteriaceae</taxon>
        <taxon>Chromobacterium</taxon>
    </lineage>
</organism>
<gene>
    <name evidence="1" type="ORF">J1C50_13855</name>
</gene>